<protein>
    <submittedName>
        <fullName evidence="1">Uncharacterized protein</fullName>
    </submittedName>
</protein>
<dbReference type="AlphaFoldDB" id="E2AVS7"/>
<evidence type="ECO:0000313" key="2">
    <source>
        <dbReference type="Proteomes" id="UP000000311"/>
    </source>
</evidence>
<organism evidence="2">
    <name type="scientific">Camponotus floridanus</name>
    <name type="common">Florida carpenter ant</name>
    <dbReference type="NCBI Taxonomy" id="104421"/>
    <lineage>
        <taxon>Eukaryota</taxon>
        <taxon>Metazoa</taxon>
        <taxon>Ecdysozoa</taxon>
        <taxon>Arthropoda</taxon>
        <taxon>Hexapoda</taxon>
        <taxon>Insecta</taxon>
        <taxon>Pterygota</taxon>
        <taxon>Neoptera</taxon>
        <taxon>Endopterygota</taxon>
        <taxon>Hymenoptera</taxon>
        <taxon>Apocrita</taxon>
        <taxon>Aculeata</taxon>
        <taxon>Formicoidea</taxon>
        <taxon>Formicidae</taxon>
        <taxon>Formicinae</taxon>
        <taxon>Camponotus</taxon>
    </lineage>
</organism>
<dbReference type="EMBL" id="GL443213">
    <property type="protein sequence ID" value="EFN62349.1"/>
    <property type="molecule type" value="Genomic_DNA"/>
</dbReference>
<gene>
    <name evidence="1" type="ORF">EAG_01539</name>
</gene>
<accession>E2AVS7</accession>
<keyword evidence="2" id="KW-1185">Reference proteome</keyword>
<proteinExistence type="predicted"/>
<sequence length="101" mass="11888">MSMMKNRDVLSFGFDEYLVVPMELTSESRKNERNESCNKRLVEFDEWQDETDAMLCGDENERNMVGVHCEVVWGEARRRRTPDFQPLLLQLEVFKVAEGIL</sequence>
<evidence type="ECO:0000313" key="1">
    <source>
        <dbReference type="EMBL" id="EFN62349.1"/>
    </source>
</evidence>
<reference evidence="1 2" key="1">
    <citation type="journal article" date="2010" name="Science">
        <title>Genomic comparison of the ants Camponotus floridanus and Harpegnathos saltator.</title>
        <authorList>
            <person name="Bonasio R."/>
            <person name="Zhang G."/>
            <person name="Ye C."/>
            <person name="Mutti N.S."/>
            <person name="Fang X."/>
            <person name="Qin N."/>
            <person name="Donahue G."/>
            <person name="Yang P."/>
            <person name="Li Q."/>
            <person name="Li C."/>
            <person name="Zhang P."/>
            <person name="Huang Z."/>
            <person name="Berger S.L."/>
            <person name="Reinberg D."/>
            <person name="Wang J."/>
            <person name="Liebig J."/>
        </authorList>
    </citation>
    <scope>NUCLEOTIDE SEQUENCE [LARGE SCALE GENOMIC DNA]</scope>
    <source>
        <strain evidence="2">C129</strain>
    </source>
</reference>
<dbReference type="InParanoid" id="E2AVS7"/>
<dbReference type="Proteomes" id="UP000000311">
    <property type="component" value="Unassembled WGS sequence"/>
</dbReference>
<name>E2AVS7_CAMFO</name>